<dbReference type="Proteomes" id="UP000821837">
    <property type="component" value="Chromosome 8"/>
</dbReference>
<accession>A0A9D4PFR6</accession>
<proteinExistence type="predicted"/>
<sequence length="119" mass="13530">MEPSEGASECDPLLPNEPCIACMATPPRSLGKNKSGNILNSKSHMMFHCYTYWRATRGLNTTWRTRASLPPTCSVAVKCLRSRRCTARRLLAEIGLKHEKRSRNSLLIDRDDVTVRRNR</sequence>
<organism evidence="1 2">
    <name type="scientific">Rhipicephalus sanguineus</name>
    <name type="common">Brown dog tick</name>
    <name type="synonym">Ixodes sanguineus</name>
    <dbReference type="NCBI Taxonomy" id="34632"/>
    <lineage>
        <taxon>Eukaryota</taxon>
        <taxon>Metazoa</taxon>
        <taxon>Ecdysozoa</taxon>
        <taxon>Arthropoda</taxon>
        <taxon>Chelicerata</taxon>
        <taxon>Arachnida</taxon>
        <taxon>Acari</taxon>
        <taxon>Parasitiformes</taxon>
        <taxon>Ixodida</taxon>
        <taxon>Ixodoidea</taxon>
        <taxon>Ixodidae</taxon>
        <taxon>Rhipicephalinae</taxon>
        <taxon>Rhipicephalus</taxon>
        <taxon>Rhipicephalus</taxon>
    </lineage>
</organism>
<comment type="caution">
    <text evidence="1">The sequence shown here is derived from an EMBL/GenBank/DDBJ whole genome shotgun (WGS) entry which is preliminary data.</text>
</comment>
<dbReference type="EMBL" id="JABSTV010001254">
    <property type="protein sequence ID" value="KAH7938869.1"/>
    <property type="molecule type" value="Genomic_DNA"/>
</dbReference>
<keyword evidence="2" id="KW-1185">Reference proteome</keyword>
<evidence type="ECO:0000313" key="2">
    <source>
        <dbReference type="Proteomes" id="UP000821837"/>
    </source>
</evidence>
<protein>
    <submittedName>
        <fullName evidence="1">Uncharacterized protein</fullName>
    </submittedName>
</protein>
<evidence type="ECO:0000313" key="1">
    <source>
        <dbReference type="EMBL" id="KAH7938869.1"/>
    </source>
</evidence>
<gene>
    <name evidence="1" type="ORF">HPB52_001491</name>
</gene>
<name>A0A9D4PFR6_RHISA</name>
<reference evidence="1" key="2">
    <citation type="submission" date="2021-09" db="EMBL/GenBank/DDBJ databases">
        <authorList>
            <person name="Jia N."/>
            <person name="Wang J."/>
            <person name="Shi W."/>
            <person name="Du L."/>
            <person name="Sun Y."/>
            <person name="Zhan W."/>
            <person name="Jiang J."/>
            <person name="Wang Q."/>
            <person name="Zhang B."/>
            <person name="Ji P."/>
            <person name="Sakyi L.B."/>
            <person name="Cui X."/>
            <person name="Yuan T."/>
            <person name="Jiang B."/>
            <person name="Yang W."/>
            <person name="Lam T.T.-Y."/>
            <person name="Chang Q."/>
            <person name="Ding S."/>
            <person name="Wang X."/>
            <person name="Zhu J."/>
            <person name="Ruan X."/>
            <person name="Zhao L."/>
            <person name="Wei J."/>
            <person name="Que T."/>
            <person name="Du C."/>
            <person name="Cheng J."/>
            <person name="Dai P."/>
            <person name="Han X."/>
            <person name="Huang E."/>
            <person name="Gao Y."/>
            <person name="Liu J."/>
            <person name="Shao H."/>
            <person name="Ye R."/>
            <person name="Li L."/>
            <person name="Wei W."/>
            <person name="Wang X."/>
            <person name="Wang C."/>
            <person name="Huo Q."/>
            <person name="Li W."/>
            <person name="Guo W."/>
            <person name="Chen H."/>
            <person name="Chen S."/>
            <person name="Zhou L."/>
            <person name="Zhou L."/>
            <person name="Ni X."/>
            <person name="Tian J."/>
            <person name="Zhou Y."/>
            <person name="Sheng Y."/>
            <person name="Liu T."/>
            <person name="Pan Y."/>
            <person name="Xia L."/>
            <person name="Li J."/>
            <person name="Zhao F."/>
            <person name="Cao W."/>
        </authorList>
    </citation>
    <scope>NUCLEOTIDE SEQUENCE</scope>
    <source>
        <strain evidence="1">Rsan-2018</strain>
        <tissue evidence="1">Larvae</tissue>
    </source>
</reference>
<dbReference type="AlphaFoldDB" id="A0A9D4PFR6"/>
<reference evidence="1" key="1">
    <citation type="journal article" date="2020" name="Cell">
        <title>Large-Scale Comparative Analyses of Tick Genomes Elucidate Their Genetic Diversity and Vector Capacities.</title>
        <authorList>
            <consortium name="Tick Genome and Microbiome Consortium (TIGMIC)"/>
            <person name="Jia N."/>
            <person name="Wang J."/>
            <person name="Shi W."/>
            <person name="Du L."/>
            <person name="Sun Y."/>
            <person name="Zhan W."/>
            <person name="Jiang J.F."/>
            <person name="Wang Q."/>
            <person name="Zhang B."/>
            <person name="Ji P."/>
            <person name="Bell-Sakyi L."/>
            <person name="Cui X.M."/>
            <person name="Yuan T.T."/>
            <person name="Jiang B.G."/>
            <person name="Yang W.F."/>
            <person name="Lam T.T."/>
            <person name="Chang Q.C."/>
            <person name="Ding S.J."/>
            <person name="Wang X.J."/>
            <person name="Zhu J.G."/>
            <person name="Ruan X.D."/>
            <person name="Zhao L."/>
            <person name="Wei J.T."/>
            <person name="Ye R.Z."/>
            <person name="Que T.C."/>
            <person name="Du C.H."/>
            <person name="Zhou Y.H."/>
            <person name="Cheng J.X."/>
            <person name="Dai P.F."/>
            <person name="Guo W.B."/>
            <person name="Han X.H."/>
            <person name="Huang E.J."/>
            <person name="Li L.F."/>
            <person name="Wei W."/>
            <person name="Gao Y.C."/>
            <person name="Liu J.Z."/>
            <person name="Shao H.Z."/>
            <person name="Wang X."/>
            <person name="Wang C.C."/>
            <person name="Yang T.C."/>
            <person name="Huo Q.B."/>
            <person name="Li W."/>
            <person name="Chen H.Y."/>
            <person name="Chen S.E."/>
            <person name="Zhou L.G."/>
            <person name="Ni X.B."/>
            <person name="Tian J.H."/>
            <person name="Sheng Y."/>
            <person name="Liu T."/>
            <person name="Pan Y.S."/>
            <person name="Xia L.Y."/>
            <person name="Li J."/>
            <person name="Zhao F."/>
            <person name="Cao W.C."/>
        </authorList>
    </citation>
    <scope>NUCLEOTIDE SEQUENCE</scope>
    <source>
        <strain evidence="1">Rsan-2018</strain>
    </source>
</reference>